<dbReference type="AlphaFoldDB" id="A0A9Q0UAC9"/>
<organism evidence="1 2">
    <name type="scientific">Salix purpurea</name>
    <name type="common">Purple osier willow</name>
    <dbReference type="NCBI Taxonomy" id="77065"/>
    <lineage>
        <taxon>Eukaryota</taxon>
        <taxon>Viridiplantae</taxon>
        <taxon>Streptophyta</taxon>
        <taxon>Embryophyta</taxon>
        <taxon>Tracheophyta</taxon>
        <taxon>Spermatophyta</taxon>
        <taxon>Magnoliopsida</taxon>
        <taxon>eudicotyledons</taxon>
        <taxon>Gunneridae</taxon>
        <taxon>Pentapetalae</taxon>
        <taxon>rosids</taxon>
        <taxon>fabids</taxon>
        <taxon>Malpighiales</taxon>
        <taxon>Salicaceae</taxon>
        <taxon>Saliceae</taxon>
        <taxon>Salix</taxon>
    </lineage>
</organism>
<evidence type="ECO:0000313" key="2">
    <source>
        <dbReference type="Proteomes" id="UP001151532"/>
    </source>
</evidence>
<evidence type="ECO:0000313" key="1">
    <source>
        <dbReference type="EMBL" id="KAJ6726394.1"/>
    </source>
</evidence>
<dbReference type="Proteomes" id="UP001151532">
    <property type="component" value="Chromosome 8"/>
</dbReference>
<keyword evidence="2" id="KW-1185">Reference proteome</keyword>
<accession>A0A9Q0UAC9</accession>
<protein>
    <submittedName>
        <fullName evidence="1">Uncharacterized protein</fullName>
    </submittedName>
</protein>
<comment type="caution">
    <text evidence="1">The sequence shown here is derived from an EMBL/GenBank/DDBJ whole genome shotgun (WGS) entry which is preliminary data.</text>
</comment>
<dbReference type="OrthoDB" id="602011at2759"/>
<reference evidence="1" key="2">
    <citation type="journal article" date="2023" name="Int. J. Mol. Sci.">
        <title>De Novo Assembly and Annotation of 11 Diverse Shrub Willow (Salix) Genomes Reveals Novel Gene Organization in Sex-Linked Regions.</title>
        <authorList>
            <person name="Hyden B."/>
            <person name="Feng K."/>
            <person name="Yates T.B."/>
            <person name="Jawdy S."/>
            <person name="Cereghino C."/>
            <person name="Smart L.B."/>
            <person name="Muchero W."/>
        </authorList>
    </citation>
    <scope>NUCLEOTIDE SEQUENCE</scope>
    <source>
        <tissue evidence="1">Shoot tip</tissue>
    </source>
</reference>
<proteinExistence type="predicted"/>
<sequence>MALSGGFSDTARPFMPHRWLFTRPIRARTTPTLLYKQPPLRALPFQADSHKLVAPKSFAIQLIQ</sequence>
<dbReference type="EMBL" id="JAPFFK010000013">
    <property type="protein sequence ID" value="KAJ6726394.1"/>
    <property type="molecule type" value="Genomic_DNA"/>
</dbReference>
<name>A0A9Q0UAC9_SALPP</name>
<gene>
    <name evidence="1" type="ORF">OIU79_004531</name>
</gene>
<reference evidence="1" key="1">
    <citation type="submission" date="2022-11" db="EMBL/GenBank/DDBJ databases">
        <authorList>
            <person name="Hyden B.L."/>
            <person name="Feng K."/>
            <person name="Yates T."/>
            <person name="Jawdy S."/>
            <person name="Smart L.B."/>
            <person name="Muchero W."/>
        </authorList>
    </citation>
    <scope>NUCLEOTIDE SEQUENCE</scope>
    <source>
        <tissue evidence="1">Shoot tip</tissue>
    </source>
</reference>